<evidence type="ECO:0000259" key="2">
    <source>
        <dbReference type="Pfam" id="PF01569"/>
    </source>
</evidence>
<dbReference type="CDD" id="cd01610">
    <property type="entry name" value="PAP2_like"/>
    <property type="match status" value="1"/>
</dbReference>
<comment type="caution">
    <text evidence="3">The sequence shown here is derived from an EMBL/GenBank/DDBJ whole genome shotgun (WGS) entry which is preliminary data.</text>
</comment>
<organism evidence="3 4">
    <name type="scientific">Eisenbergiella porci</name>
    <dbReference type="NCBI Taxonomy" id="2652274"/>
    <lineage>
        <taxon>Bacteria</taxon>
        <taxon>Bacillati</taxon>
        <taxon>Bacillota</taxon>
        <taxon>Clostridia</taxon>
        <taxon>Lachnospirales</taxon>
        <taxon>Lachnospiraceae</taxon>
        <taxon>Eisenbergiella</taxon>
    </lineage>
</organism>
<dbReference type="Pfam" id="PF01569">
    <property type="entry name" value="PAP2"/>
    <property type="match status" value="1"/>
</dbReference>
<keyword evidence="1" id="KW-0472">Membrane</keyword>
<evidence type="ECO:0000313" key="3">
    <source>
        <dbReference type="EMBL" id="MSS88002.1"/>
    </source>
</evidence>
<dbReference type="AlphaFoldDB" id="A0A6N7W0B6"/>
<keyword evidence="4" id="KW-1185">Reference proteome</keyword>
<dbReference type="InterPro" id="IPR000326">
    <property type="entry name" value="PAP2/HPO"/>
</dbReference>
<evidence type="ECO:0000256" key="1">
    <source>
        <dbReference type="SAM" id="Phobius"/>
    </source>
</evidence>
<dbReference type="Proteomes" id="UP000436047">
    <property type="component" value="Unassembled WGS sequence"/>
</dbReference>
<feature type="transmembrane region" description="Helical" evidence="1">
    <location>
        <begin position="44"/>
        <end position="70"/>
    </location>
</feature>
<proteinExistence type="predicted"/>
<dbReference type="Gene3D" id="1.20.144.10">
    <property type="entry name" value="Phosphatidic acid phosphatase type 2/haloperoxidase"/>
    <property type="match status" value="1"/>
</dbReference>
<accession>A0A6N7W0B6</accession>
<feature type="domain" description="Phosphatidic acid phosphatase type 2/haloperoxidase" evidence="2">
    <location>
        <begin position="8"/>
        <end position="67"/>
    </location>
</feature>
<sequence length="80" mass="8714">MNSAGVILLLLFPGIYPALAGKENIFRAVVYIWCLVVGSSRVFMGAHFASDVTVGILISLALFELVSFLVDKVKTKQMHS</sequence>
<gene>
    <name evidence="3" type="ORF">FYJ45_06695</name>
</gene>
<dbReference type="SUPFAM" id="SSF48317">
    <property type="entry name" value="Acid phosphatase/Vanadium-dependent haloperoxidase"/>
    <property type="match status" value="1"/>
</dbReference>
<evidence type="ECO:0000313" key="4">
    <source>
        <dbReference type="Proteomes" id="UP000436047"/>
    </source>
</evidence>
<dbReference type="InterPro" id="IPR036938">
    <property type="entry name" value="PAP2/HPO_sf"/>
</dbReference>
<keyword evidence="1" id="KW-1133">Transmembrane helix</keyword>
<name>A0A6N7W0B6_9FIRM</name>
<reference evidence="3 4" key="1">
    <citation type="submission" date="2019-08" db="EMBL/GenBank/DDBJ databases">
        <title>In-depth cultivation of the pig gut microbiome towards novel bacterial diversity and tailored functional studies.</title>
        <authorList>
            <person name="Wylensek D."/>
            <person name="Hitch T.C.A."/>
            <person name="Clavel T."/>
        </authorList>
    </citation>
    <scope>NUCLEOTIDE SEQUENCE [LARGE SCALE GENOMIC DNA]</scope>
    <source>
        <strain evidence="3 4">WCA-389-WT-23B</strain>
    </source>
</reference>
<protein>
    <submittedName>
        <fullName evidence="3">Phosphatase PAP2 family protein</fullName>
    </submittedName>
</protein>
<dbReference type="EMBL" id="VUMI01000008">
    <property type="protein sequence ID" value="MSS88002.1"/>
    <property type="molecule type" value="Genomic_DNA"/>
</dbReference>
<keyword evidence="1" id="KW-0812">Transmembrane</keyword>